<evidence type="ECO:0000256" key="3">
    <source>
        <dbReference type="ARBA" id="ARBA00022840"/>
    </source>
</evidence>
<organism evidence="6 7">
    <name type="scientific">Burkholderia stabilis</name>
    <dbReference type="NCBI Taxonomy" id="95485"/>
    <lineage>
        <taxon>Bacteria</taxon>
        <taxon>Pseudomonadati</taxon>
        <taxon>Pseudomonadota</taxon>
        <taxon>Betaproteobacteria</taxon>
        <taxon>Burkholderiales</taxon>
        <taxon>Burkholderiaceae</taxon>
        <taxon>Burkholderia</taxon>
        <taxon>Burkholderia cepacia complex</taxon>
    </lineage>
</organism>
<sequence length="279" mass="30275">MSARDTPLATDPLAGHRIADAPFYQPAGAEADWFETACRHRLPVLLKGPTGCGKTRFVEYMAWRMGLPLIQVACNDDTSAADLTGRHLLDADGTYWADGPLTLAARHGAICYLDEIVEARPDATVVIHPLTDSRRVLPLDRLGEVVHAHPDFHLVISYNPGYHGEHRRLKPSTRQRFVAIDFGYPDAVHEADVVVRESGADRETARRLVDLAQRTRALALAGNGLDEGASTRLLVHAARLIVAGLAPLDACRIAISDAATDDADTRAALQTMAAAYFAT</sequence>
<name>A0A1Y1BSK6_9BURK</name>
<dbReference type="InterPro" id="IPR011704">
    <property type="entry name" value="ATPase_dyneun-rel_AAA"/>
</dbReference>
<dbReference type="EMBL" id="AP018112">
    <property type="protein sequence ID" value="BAX62076.1"/>
    <property type="molecule type" value="Genomic_DNA"/>
</dbReference>
<comment type="similarity">
    <text evidence="1">Belongs to the CbbQ/NirQ/NorQ/GpvN family.</text>
</comment>
<gene>
    <name evidence="6" type="ORF">BSFP_049430</name>
</gene>
<evidence type="ECO:0000313" key="7">
    <source>
        <dbReference type="Proteomes" id="UP000218432"/>
    </source>
</evidence>
<reference evidence="6 7" key="1">
    <citation type="journal article" date="2017" name="Genome Announc.">
        <title>Complete Genome Sequence of Burkholderia stabilis FERMP-21014.</title>
        <authorList>
            <person name="Konishi K."/>
            <person name="Kumagai T."/>
            <person name="Sakasegawa S."/>
            <person name="Tamura T."/>
        </authorList>
    </citation>
    <scope>NUCLEOTIDE SEQUENCE [LARGE SCALE GENOMIC DNA]</scope>
    <source>
        <strain evidence="6 7">FERMP-21014</strain>
    </source>
</reference>
<dbReference type="GO" id="GO:0005524">
    <property type="term" value="F:ATP binding"/>
    <property type="evidence" value="ECO:0007669"/>
    <property type="project" value="UniProtKB-KW"/>
</dbReference>
<dbReference type="PANTHER" id="PTHR42759">
    <property type="entry name" value="MOXR FAMILY PROTEIN"/>
    <property type="match status" value="1"/>
</dbReference>
<dbReference type="InterPro" id="IPR050764">
    <property type="entry name" value="CbbQ/NirQ/NorQ/GpvN"/>
</dbReference>
<protein>
    <submittedName>
        <fullName evidence="6">AAA family ATPase</fullName>
    </submittedName>
</protein>
<feature type="domain" description="ATPase dynein-related AAA" evidence="4">
    <location>
        <begin position="43"/>
        <end position="177"/>
    </location>
</feature>
<accession>A0A1Y1BSK6</accession>
<dbReference type="Proteomes" id="UP000218432">
    <property type="component" value="Chromosome 2"/>
</dbReference>
<evidence type="ECO:0000259" key="4">
    <source>
        <dbReference type="Pfam" id="PF07728"/>
    </source>
</evidence>
<dbReference type="AlphaFoldDB" id="A0A1Y1BSK6"/>
<dbReference type="Pfam" id="PF08406">
    <property type="entry name" value="CbbQ_C"/>
    <property type="match status" value="1"/>
</dbReference>
<keyword evidence="3" id="KW-0067">ATP-binding</keyword>
<evidence type="ECO:0000256" key="2">
    <source>
        <dbReference type="ARBA" id="ARBA00022741"/>
    </source>
</evidence>
<evidence type="ECO:0000313" key="6">
    <source>
        <dbReference type="EMBL" id="BAX62076.1"/>
    </source>
</evidence>
<feature type="domain" description="CbbQ/NirQ/NorQ C-terminal" evidence="5">
    <location>
        <begin position="190"/>
        <end position="275"/>
    </location>
</feature>
<dbReference type="InterPro" id="IPR027417">
    <property type="entry name" value="P-loop_NTPase"/>
</dbReference>
<evidence type="ECO:0000259" key="5">
    <source>
        <dbReference type="Pfam" id="PF08406"/>
    </source>
</evidence>
<dbReference type="InterPro" id="IPR013615">
    <property type="entry name" value="CbbQ_C"/>
</dbReference>
<keyword evidence="2" id="KW-0547">Nucleotide-binding</keyword>
<evidence type="ECO:0000256" key="1">
    <source>
        <dbReference type="ARBA" id="ARBA00009417"/>
    </source>
</evidence>
<dbReference type="GO" id="GO:0016887">
    <property type="term" value="F:ATP hydrolysis activity"/>
    <property type="evidence" value="ECO:0007669"/>
    <property type="project" value="InterPro"/>
</dbReference>
<dbReference type="RefSeq" id="WP_096474564.1">
    <property type="nucleotide sequence ID" value="NZ_AP018112.1"/>
</dbReference>
<dbReference type="PANTHER" id="PTHR42759:SF7">
    <property type="entry name" value="DENITRIFICATION REGULATORY PROTEIN NIRQ"/>
    <property type="match status" value="1"/>
</dbReference>
<dbReference type="Pfam" id="PF07728">
    <property type="entry name" value="AAA_5"/>
    <property type="match status" value="1"/>
</dbReference>
<dbReference type="Gene3D" id="3.40.50.300">
    <property type="entry name" value="P-loop containing nucleotide triphosphate hydrolases"/>
    <property type="match status" value="1"/>
</dbReference>
<proteinExistence type="inferred from homology"/>
<dbReference type="SUPFAM" id="SSF52540">
    <property type="entry name" value="P-loop containing nucleoside triphosphate hydrolases"/>
    <property type="match status" value="1"/>
</dbReference>